<proteinExistence type="predicted"/>
<accession>A0A975Y0T1</accession>
<protein>
    <submittedName>
        <fullName evidence="1">Uncharacterized protein</fullName>
    </submittedName>
</protein>
<reference evidence="1" key="1">
    <citation type="submission" date="2021-06" db="EMBL/GenBank/DDBJ databases">
        <title>Complete genome sequence of Nocardioides sp. G188.</title>
        <authorList>
            <person name="Im W.-T."/>
        </authorList>
    </citation>
    <scope>NUCLEOTIDE SEQUENCE</scope>
    <source>
        <strain evidence="1">G188</strain>
    </source>
</reference>
<dbReference type="AlphaFoldDB" id="A0A975Y0T1"/>
<dbReference type="RefSeq" id="WP_216940256.1">
    <property type="nucleotide sequence ID" value="NZ_CP077062.1"/>
</dbReference>
<organism evidence="1 2">
    <name type="scientific">Nocardioides panacis</name>
    <dbReference type="NCBI Taxonomy" id="2849501"/>
    <lineage>
        <taxon>Bacteria</taxon>
        <taxon>Bacillati</taxon>
        <taxon>Actinomycetota</taxon>
        <taxon>Actinomycetes</taxon>
        <taxon>Propionibacteriales</taxon>
        <taxon>Nocardioidaceae</taxon>
        <taxon>Nocardioides</taxon>
    </lineage>
</organism>
<keyword evidence="2" id="KW-1185">Reference proteome</keyword>
<sequence length="139" mass="15565">MSYERLWERLLKFLNGWAVAAEVEPGRIEVTVPNPEGSAKAVEILMTPGQWDELVTVPWGDFDSAAREVRKAVLGVSHHERFLVYAQYELVPSATPTLTGDPALARLRELARQHPEGFGHWVVTDRTGKVLDESHPPPD</sequence>
<gene>
    <name evidence="1" type="ORF">KRR39_01915</name>
</gene>
<dbReference type="KEGG" id="nps:KRR39_01915"/>
<evidence type="ECO:0000313" key="2">
    <source>
        <dbReference type="Proteomes" id="UP000683575"/>
    </source>
</evidence>
<dbReference type="Proteomes" id="UP000683575">
    <property type="component" value="Chromosome"/>
</dbReference>
<dbReference type="EMBL" id="CP077062">
    <property type="protein sequence ID" value="QWZ08644.1"/>
    <property type="molecule type" value="Genomic_DNA"/>
</dbReference>
<name>A0A975Y0T1_9ACTN</name>
<evidence type="ECO:0000313" key="1">
    <source>
        <dbReference type="EMBL" id="QWZ08644.1"/>
    </source>
</evidence>